<dbReference type="GO" id="GO:0046872">
    <property type="term" value="F:metal ion binding"/>
    <property type="evidence" value="ECO:0007669"/>
    <property type="project" value="UniProtKB-KW"/>
</dbReference>
<keyword evidence="7" id="KW-0456">Lyase</keyword>
<name>A0A1F5VET7_9BACT</name>
<evidence type="ECO:0000259" key="10">
    <source>
        <dbReference type="Pfam" id="PF22842"/>
    </source>
</evidence>
<dbReference type="SUPFAM" id="SSF51126">
    <property type="entry name" value="Pectin lyase-like"/>
    <property type="match status" value="1"/>
</dbReference>
<dbReference type="Pfam" id="PF01833">
    <property type="entry name" value="TIG"/>
    <property type="match status" value="1"/>
</dbReference>
<dbReference type="Proteomes" id="UP000178943">
    <property type="component" value="Unassembled WGS sequence"/>
</dbReference>
<dbReference type="Pfam" id="PF22842">
    <property type="entry name" value="Pel9A-like_beta_helix"/>
    <property type="match status" value="1"/>
</dbReference>
<comment type="subcellular location">
    <subcellularLocation>
        <location evidence="2">Secreted</location>
    </subcellularLocation>
</comment>
<evidence type="ECO:0000313" key="11">
    <source>
        <dbReference type="EMBL" id="OGF61969.1"/>
    </source>
</evidence>
<feature type="domain" description="IPT/TIG" evidence="9">
    <location>
        <begin position="71"/>
        <end position="153"/>
    </location>
</feature>
<feature type="domain" description="Pel9A-like right handed beta-helix region" evidence="10">
    <location>
        <begin position="166"/>
        <end position="206"/>
    </location>
</feature>
<evidence type="ECO:0000256" key="3">
    <source>
        <dbReference type="ARBA" id="ARBA00022525"/>
    </source>
</evidence>
<gene>
    <name evidence="11" type="ORF">A2Y62_20835</name>
</gene>
<dbReference type="InterPro" id="IPR052052">
    <property type="entry name" value="Polysaccharide_Lyase_9"/>
</dbReference>
<evidence type="ECO:0000256" key="4">
    <source>
        <dbReference type="ARBA" id="ARBA00022723"/>
    </source>
</evidence>
<keyword evidence="3" id="KW-0964">Secreted</keyword>
<dbReference type="GO" id="GO:0016837">
    <property type="term" value="F:carbon-oxygen lyase activity, acting on polysaccharides"/>
    <property type="evidence" value="ECO:0007669"/>
    <property type="project" value="TreeGrafter"/>
</dbReference>
<evidence type="ECO:0000256" key="2">
    <source>
        <dbReference type="ARBA" id="ARBA00004613"/>
    </source>
</evidence>
<dbReference type="NCBIfam" id="NF041518">
    <property type="entry name" value="choice_anch_Q"/>
    <property type="match status" value="1"/>
</dbReference>
<comment type="caution">
    <text evidence="11">The sequence shown here is derived from an EMBL/GenBank/DDBJ whole genome shotgun (WGS) entry which is preliminary data.</text>
</comment>
<evidence type="ECO:0000256" key="7">
    <source>
        <dbReference type="ARBA" id="ARBA00023239"/>
    </source>
</evidence>
<dbReference type="PANTHER" id="PTHR40088">
    <property type="entry name" value="PECTATE LYASE (EUROFUNG)"/>
    <property type="match status" value="1"/>
</dbReference>
<dbReference type="InterPro" id="IPR002909">
    <property type="entry name" value="IPT_dom"/>
</dbReference>
<comment type="similarity">
    <text evidence="8">Belongs to the polysaccharide lyase 9 family.</text>
</comment>
<evidence type="ECO:0000259" key="9">
    <source>
        <dbReference type="Pfam" id="PF01833"/>
    </source>
</evidence>
<dbReference type="Gene3D" id="2.60.40.10">
    <property type="entry name" value="Immunoglobulins"/>
    <property type="match status" value="1"/>
</dbReference>
<organism evidence="11 12">
    <name type="scientific">Candidatus Fischerbacteria bacterium RBG_13_37_8</name>
    <dbReference type="NCBI Taxonomy" id="1817863"/>
    <lineage>
        <taxon>Bacteria</taxon>
        <taxon>Candidatus Fischeribacteriota</taxon>
    </lineage>
</organism>
<dbReference type="GO" id="GO:0005576">
    <property type="term" value="C:extracellular region"/>
    <property type="evidence" value="ECO:0007669"/>
    <property type="project" value="UniProtKB-SubCell"/>
</dbReference>
<evidence type="ECO:0000256" key="8">
    <source>
        <dbReference type="ARBA" id="ARBA00038263"/>
    </source>
</evidence>
<dbReference type="InterPro" id="IPR059226">
    <property type="entry name" value="Choice_anch_Q_dom"/>
</dbReference>
<dbReference type="Gene3D" id="2.160.20.10">
    <property type="entry name" value="Single-stranded right-handed beta-helix, Pectin lyase-like"/>
    <property type="match status" value="1"/>
</dbReference>
<feature type="non-terminal residue" evidence="11">
    <location>
        <position position="568"/>
    </location>
</feature>
<evidence type="ECO:0000313" key="12">
    <source>
        <dbReference type="Proteomes" id="UP000178943"/>
    </source>
</evidence>
<dbReference type="EMBL" id="MFGW01000186">
    <property type="protein sequence ID" value="OGF61969.1"/>
    <property type="molecule type" value="Genomic_DNA"/>
</dbReference>
<dbReference type="InterPro" id="IPR012334">
    <property type="entry name" value="Pectin_lyas_fold"/>
</dbReference>
<keyword evidence="4" id="KW-0479">Metal-binding</keyword>
<sequence>MVRSILRRVVIATISLILLNAMVQAERIHGDNCFRKLGNRQCQENALLTQALNLPNSIGPALFFTDLISGPNTGGQDNLGAFITIYGEGFGATRGTSTVSIGGIEVANYVIWGQNNGIARNLDMIVVQPGPNVITGNIIVTVNGSASNALPFTVRSGSIYFVIPSAPNADDSNPGTYAEPFETIYRPREVMLDGDIVYIKGGTFSTIDPSNPSWDTILILDADTAANGTIDRPIGYIGYPGDSPVLANPAARRGILLDTSGQPRNYYVFANLTFTQSWSPIPVTGIGHRVIGNYLYDGAYDDSGTIGVNGDTSMIKILGNFLYNNGTPDVKFHHGIYVGGFGINQDIEIGWNHVQDHNGGRGVQLFGHVDGDFMDNISIHDNLISGSELNNIVLGGSDGNTDVLGTVYVYNNIIIGAGDPGLRVDDPQGTVIIQNNVLYNNGTPGFDGNAQLYIQRAGTGLITMQDNILYAETGQIYFMFGPGIDPSVFNAANNDLVYNAGTCPVWEIDCVNEDPLFVNIATGDFHLQALSPAVNAGFTTGITVDYEGISRPQGVAYDIGAHEYSGNC</sequence>
<protein>
    <submittedName>
        <fullName evidence="11">Uncharacterized protein</fullName>
    </submittedName>
</protein>
<evidence type="ECO:0000256" key="1">
    <source>
        <dbReference type="ARBA" id="ARBA00001913"/>
    </source>
</evidence>
<dbReference type="InterPro" id="IPR013783">
    <property type="entry name" value="Ig-like_fold"/>
</dbReference>
<reference evidence="11 12" key="1">
    <citation type="journal article" date="2016" name="Nat. Commun.">
        <title>Thousands of microbial genomes shed light on interconnected biogeochemical processes in an aquifer system.</title>
        <authorList>
            <person name="Anantharaman K."/>
            <person name="Brown C.T."/>
            <person name="Hug L.A."/>
            <person name="Sharon I."/>
            <person name="Castelle C.J."/>
            <person name="Probst A.J."/>
            <person name="Thomas B.C."/>
            <person name="Singh A."/>
            <person name="Wilkins M.J."/>
            <person name="Karaoz U."/>
            <person name="Brodie E.L."/>
            <person name="Williams K.H."/>
            <person name="Hubbard S.S."/>
            <person name="Banfield J.F."/>
        </authorList>
    </citation>
    <scope>NUCLEOTIDE SEQUENCE [LARGE SCALE GENOMIC DNA]</scope>
</reference>
<keyword evidence="6" id="KW-0106">Calcium</keyword>
<accession>A0A1F5VET7</accession>
<comment type="cofactor">
    <cofactor evidence="1">
        <name>Ca(2+)</name>
        <dbReference type="ChEBI" id="CHEBI:29108"/>
    </cofactor>
</comment>
<dbReference type="InterPro" id="IPR011050">
    <property type="entry name" value="Pectin_lyase_fold/virulence"/>
</dbReference>
<dbReference type="AlphaFoldDB" id="A0A1F5VET7"/>
<dbReference type="STRING" id="1817863.A2Y62_20835"/>
<keyword evidence="5" id="KW-0732">Signal</keyword>
<dbReference type="PANTHER" id="PTHR40088:SF1">
    <property type="entry name" value="PECTATE LYASE PEL9"/>
    <property type="match status" value="1"/>
</dbReference>
<dbReference type="InterPro" id="IPR053868">
    <property type="entry name" value="Pel9A-like_beta_helix"/>
</dbReference>
<evidence type="ECO:0000256" key="5">
    <source>
        <dbReference type="ARBA" id="ARBA00022729"/>
    </source>
</evidence>
<evidence type="ECO:0000256" key="6">
    <source>
        <dbReference type="ARBA" id="ARBA00022837"/>
    </source>
</evidence>
<proteinExistence type="inferred from homology"/>